<name>A0AAC8UTF6_9LACO</name>
<proteinExistence type="predicted"/>
<dbReference type="RefSeq" id="WP_048732607.1">
    <property type="nucleotide sequence ID" value="NZ_CP012033.1"/>
</dbReference>
<dbReference type="KEGG" id="lko:ABN16_02360"/>
<sequence length="61" mass="7449">MGFQFNLDDLNNPQRQLTESEILYLRKKYDKNKPKKSFPMEDEFIVPPLFSDRNKQRRKSQ</sequence>
<organism evidence="1 2">
    <name type="scientific">Levilactobacillus koreensis</name>
    <dbReference type="NCBI Taxonomy" id="637971"/>
    <lineage>
        <taxon>Bacteria</taxon>
        <taxon>Bacillati</taxon>
        <taxon>Bacillota</taxon>
        <taxon>Bacilli</taxon>
        <taxon>Lactobacillales</taxon>
        <taxon>Lactobacillaceae</taxon>
        <taxon>Levilactobacillus</taxon>
    </lineage>
</organism>
<reference evidence="1 2" key="1">
    <citation type="submission" date="2015-07" db="EMBL/GenBank/DDBJ databases">
        <title>Lactobacillus korensis/26-25/ whole genome sequencing.</title>
        <authorList>
            <person name="Kim M.K."/>
            <person name="Im W.-T."/>
            <person name="Srinivasan S."/>
            <person name="Lee J.-J."/>
        </authorList>
    </citation>
    <scope>NUCLEOTIDE SEQUENCE [LARGE SCALE GENOMIC DNA]</scope>
    <source>
        <strain evidence="1 2">26-25</strain>
    </source>
</reference>
<keyword evidence="2" id="KW-1185">Reference proteome</keyword>
<dbReference type="Proteomes" id="UP000036000">
    <property type="component" value="Chromosome"/>
</dbReference>
<gene>
    <name evidence="1" type="ORF">ABN16_02360</name>
</gene>
<accession>A0AAC8UTF6</accession>
<dbReference type="EMBL" id="CP012033">
    <property type="protein sequence ID" value="AKP63950.1"/>
    <property type="molecule type" value="Genomic_DNA"/>
</dbReference>
<protein>
    <submittedName>
        <fullName evidence="1">Uncharacterized protein</fullName>
    </submittedName>
</protein>
<evidence type="ECO:0000313" key="2">
    <source>
        <dbReference type="Proteomes" id="UP000036000"/>
    </source>
</evidence>
<dbReference type="AlphaFoldDB" id="A0AAC8UTF6"/>
<evidence type="ECO:0000313" key="1">
    <source>
        <dbReference type="EMBL" id="AKP63950.1"/>
    </source>
</evidence>